<evidence type="ECO:0000256" key="2">
    <source>
        <dbReference type="SAM" id="Phobius"/>
    </source>
</evidence>
<gene>
    <name evidence="3" type="ORF">IX56_09760</name>
</gene>
<sequence>MNDLRFYWSLLLRRLPVMLALFLVFTLLGVVTAIRAPATYSTSAQLLIESPQISAETAGAANAGGAETLQVVEQQLMTRANLIDIANKFNVFPNPALTPDEKVTRMRAATQIRRASGRDQASMMTVRFTGDSPKVVADVVNEYVTLILAGNTRTRVGRAEEQLRFYEQEVERLNTDLQAQTAKIMAFKRENADALPENLQYRQGRQALLQERVSRLQTDIAALQTQRADMLRIFEETGSVSGNGSPEEQQLDRLRQRLAQLEAISQTGDNPRIRGLRAQIAAMEKSLQPAGEGEGEGQTGNALLDLNLSQIDSRIQTAQTEIEQATRELETLEASVRKTSDNALELAALERDQANIQSRYNAAVASLAQARTVERIETSARGERITVVEGASVPSQPSGPDRKKIAALGSGVGLGLAVAFFALMEILNSTIRRPSELKARFQVTPLAVIPYIETRRERRKRLGWRLMLVLAVAVTIPLALWYLHINYMPLDILTMKVLARLGLG</sequence>
<reference evidence="3 4" key="1">
    <citation type="submission" date="2014-09" db="EMBL/GenBank/DDBJ databases">
        <authorList>
            <person name="McGinnis J.M."/>
            <person name="Wolfgang W.J."/>
        </authorList>
    </citation>
    <scope>NUCLEOTIDE SEQUENCE [LARGE SCALE GENOMIC DNA]</scope>
    <source>
        <strain evidence="3 4">5503</strain>
    </source>
</reference>
<evidence type="ECO:0008006" key="5">
    <source>
        <dbReference type="Google" id="ProtNLM"/>
    </source>
</evidence>
<protein>
    <recommendedName>
        <fullName evidence="5">Lipopolysaccharide biosynthesis protein</fullName>
    </recommendedName>
</protein>
<feature type="transmembrane region" description="Helical" evidence="2">
    <location>
        <begin position="462"/>
        <end position="483"/>
    </location>
</feature>
<accession>A0A099GJ27</accession>
<dbReference type="AlphaFoldDB" id="A0A099GJ27"/>
<dbReference type="GO" id="GO:0005886">
    <property type="term" value="C:plasma membrane"/>
    <property type="evidence" value="ECO:0007669"/>
    <property type="project" value="TreeGrafter"/>
</dbReference>
<evidence type="ECO:0000256" key="1">
    <source>
        <dbReference type="SAM" id="Coils"/>
    </source>
</evidence>
<dbReference type="GO" id="GO:0004713">
    <property type="term" value="F:protein tyrosine kinase activity"/>
    <property type="evidence" value="ECO:0007669"/>
    <property type="project" value="TreeGrafter"/>
</dbReference>
<dbReference type="Proteomes" id="UP000029858">
    <property type="component" value="Unassembled WGS sequence"/>
</dbReference>
<feature type="coiled-coil region" evidence="1">
    <location>
        <begin position="308"/>
        <end position="342"/>
    </location>
</feature>
<dbReference type="PANTHER" id="PTHR32309">
    <property type="entry name" value="TYROSINE-PROTEIN KINASE"/>
    <property type="match status" value="1"/>
</dbReference>
<dbReference type="PANTHER" id="PTHR32309:SF13">
    <property type="entry name" value="FERRIC ENTEROBACTIN TRANSPORT PROTEIN FEPE"/>
    <property type="match status" value="1"/>
</dbReference>
<keyword evidence="2" id="KW-0472">Membrane</keyword>
<evidence type="ECO:0000313" key="4">
    <source>
        <dbReference type="Proteomes" id="UP000029858"/>
    </source>
</evidence>
<dbReference type="EMBL" id="JRKQ01000045">
    <property type="protein sequence ID" value="KGJ22158.1"/>
    <property type="molecule type" value="Genomic_DNA"/>
</dbReference>
<dbReference type="InterPro" id="IPR050445">
    <property type="entry name" value="Bact_polysacc_biosynth/exp"/>
</dbReference>
<keyword evidence="1" id="KW-0175">Coiled coil</keyword>
<proteinExistence type="predicted"/>
<evidence type="ECO:0000313" key="3">
    <source>
        <dbReference type="EMBL" id="KGJ22158.1"/>
    </source>
</evidence>
<comment type="caution">
    <text evidence="3">The sequence shown here is derived from an EMBL/GenBank/DDBJ whole genome shotgun (WGS) entry which is preliminary data.</text>
</comment>
<keyword evidence="2" id="KW-0812">Transmembrane</keyword>
<keyword evidence="2" id="KW-1133">Transmembrane helix</keyword>
<dbReference type="RefSeq" id="WP_036709689.1">
    <property type="nucleotide sequence ID" value="NZ_JRKQ01000045.1"/>
</dbReference>
<name>A0A099GJ27_9RHOB</name>
<organism evidence="3 4">
    <name type="scientific">Paracoccus sanguinis</name>
    <dbReference type="NCBI Taxonomy" id="1545044"/>
    <lineage>
        <taxon>Bacteria</taxon>
        <taxon>Pseudomonadati</taxon>
        <taxon>Pseudomonadota</taxon>
        <taxon>Alphaproteobacteria</taxon>
        <taxon>Rhodobacterales</taxon>
        <taxon>Paracoccaceae</taxon>
        <taxon>Paracoccus</taxon>
    </lineage>
</organism>
<feature type="transmembrane region" description="Helical" evidence="2">
    <location>
        <begin position="405"/>
        <end position="427"/>
    </location>
</feature>
<reference evidence="3 4" key="2">
    <citation type="submission" date="2014-10" db="EMBL/GenBank/DDBJ databases">
        <title>Paracoccus sanguinis sp. nov., isolated from clinical specimens of New York State patients.</title>
        <authorList>
            <person name="Mingle L.A."/>
            <person name="Cole J.A."/>
            <person name="Lapierre P."/>
            <person name="Musser K.A."/>
        </authorList>
    </citation>
    <scope>NUCLEOTIDE SEQUENCE [LARGE SCALE GENOMIC DNA]</scope>
    <source>
        <strain evidence="3 4">5503</strain>
    </source>
</reference>
<feature type="coiled-coil region" evidence="1">
    <location>
        <begin position="149"/>
        <end position="226"/>
    </location>
</feature>